<evidence type="ECO:0000256" key="2">
    <source>
        <dbReference type="ARBA" id="ARBA00004851"/>
    </source>
</evidence>
<dbReference type="InterPro" id="IPR008965">
    <property type="entry name" value="CBM2/CBM3_carb-bd_dom_sf"/>
</dbReference>
<comment type="caution">
    <text evidence="15">The sequence shown here is derived from an EMBL/GenBank/DDBJ whole genome shotgun (WGS) entry which is preliminary data.</text>
</comment>
<dbReference type="InterPro" id="IPR001919">
    <property type="entry name" value="CBD2"/>
</dbReference>
<accession>A0ABT4TDV3</accession>
<comment type="pathway">
    <text evidence="2 9 10">Glycan degradation; xylan degradation.</text>
</comment>
<evidence type="ECO:0000256" key="12">
    <source>
        <dbReference type="SAM" id="SignalP"/>
    </source>
</evidence>
<keyword evidence="12" id="KW-0732">Signal</keyword>
<proteinExistence type="inferred from homology"/>
<dbReference type="Gene3D" id="2.60.40.290">
    <property type="match status" value="1"/>
</dbReference>
<dbReference type="InterPro" id="IPR018208">
    <property type="entry name" value="GH11_AS_1"/>
</dbReference>
<evidence type="ECO:0000259" key="13">
    <source>
        <dbReference type="PROSITE" id="PS51173"/>
    </source>
</evidence>
<comment type="similarity">
    <text evidence="9 10">Belongs to the glycosyl hydrolase 11 (cellulase G) family.</text>
</comment>
<feature type="chain" id="PRO_5047333822" description="Endo-1,4-beta-xylanase" evidence="12">
    <location>
        <begin position="43"/>
        <end position="331"/>
    </location>
</feature>
<evidence type="ECO:0000256" key="5">
    <source>
        <dbReference type="ARBA" id="ARBA00022801"/>
    </source>
</evidence>
<dbReference type="PROSITE" id="PS00777">
    <property type="entry name" value="GH11_2"/>
    <property type="match status" value="1"/>
</dbReference>
<feature type="domain" description="CBM2" evidence="13">
    <location>
        <begin position="239"/>
        <end position="331"/>
    </location>
</feature>
<reference evidence="15 16" key="1">
    <citation type="submission" date="2022-11" db="EMBL/GenBank/DDBJ databases">
        <title>Nonomuraea corallina sp. nov., a new species of the genus Nonomuraea isolated from sea side sediment in Thai sea.</title>
        <authorList>
            <person name="Ngamcharungchit C."/>
            <person name="Matsumoto A."/>
            <person name="Suriyachadkun C."/>
            <person name="Panbangred W."/>
            <person name="Inahashi Y."/>
            <person name="Intra B."/>
        </authorList>
    </citation>
    <scope>NUCLEOTIDE SEQUENCE [LARGE SCALE GENOMIC DNA]</scope>
    <source>
        <strain evidence="15 16">DSM 43553</strain>
    </source>
</reference>
<keyword evidence="4 9" id="KW-0858">Xylan degradation</keyword>
<evidence type="ECO:0000256" key="8">
    <source>
        <dbReference type="ARBA" id="ARBA00023326"/>
    </source>
</evidence>
<protein>
    <recommendedName>
        <fullName evidence="3 9">Endo-1,4-beta-xylanase</fullName>
        <ecNumber evidence="3 9">3.2.1.8</ecNumber>
    </recommendedName>
</protein>
<keyword evidence="5 9" id="KW-0378">Hydrolase</keyword>
<dbReference type="RefSeq" id="WP_271280542.1">
    <property type="nucleotide sequence ID" value="NZ_BAABFD010000003.1"/>
</dbReference>
<dbReference type="PANTHER" id="PTHR46828:SF2">
    <property type="entry name" value="ENDO-1,4-BETA-XYLANASE A-RELATED"/>
    <property type="match status" value="1"/>
</dbReference>
<dbReference type="GO" id="GO:0016787">
    <property type="term" value="F:hydrolase activity"/>
    <property type="evidence" value="ECO:0007669"/>
    <property type="project" value="UniProtKB-KW"/>
</dbReference>
<dbReference type="EMBL" id="JAPNUD010000350">
    <property type="protein sequence ID" value="MDA0647653.1"/>
    <property type="molecule type" value="Genomic_DNA"/>
</dbReference>
<evidence type="ECO:0000256" key="4">
    <source>
        <dbReference type="ARBA" id="ARBA00022651"/>
    </source>
</evidence>
<feature type="signal peptide" evidence="12">
    <location>
        <begin position="1"/>
        <end position="42"/>
    </location>
</feature>
<evidence type="ECO:0000256" key="11">
    <source>
        <dbReference type="SAM" id="MobiDB-lite"/>
    </source>
</evidence>
<dbReference type="PRINTS" id="PR00911">
    <property type="entry name" value="GLHYDRLASE11"/>
</dbReference>
<dbReference type="SUPFAM" id="SSF49899">
    <property type="entry name" value="Concanavalin A-like lectins/glucanases"/>
    <property type="match status" value="1"/>
</dbReference>
<dbReference type="Proteomes" id="UP001212498">
    <property type="component" value="Unassembled WGS sequence"/>
</dbReference>
<evidence type="ECO:0000256" key="9">
    <source>
        <dbReference type="PROSITE-ProRule" id="PRU01097"/>
    </source>
</evidence>
<evidence type="ECO:0000256" key="10">
    <source>
        <dbReference type="RuleBase" id="RU362015"/>
    </source>
</evidence>
<dbReference type="EC" id="3.2.1.8" evidence="3 9"/>
<dbReference type="InterPro" id="IPR012291">
    <property type="entry name" value="CBM2_carb-bd_dom_sf"/>
</dbReference>
<dbReference type="InterPro" id="IPR033119">
    <property type="entry name" value="GH11_AS_2"/>
</dbReference>
<keyword evidence="6 9" id="KW-0119">Carbohydrate metabolism</keyword>
<organism evidence="15 16">
    <name type="scientific">Nonomuraea ferruginea</name>
    <dbReference type="NCBI Taxonomy" id="46174"/>
    <lineage>
        <taxon>Bacteria</taxon>
        <taxon>Bacillati</taxon>
        <taxon>Actinomycetota</taxon>
        <taxon>Actinomycetes</taxon>
        <taxon>Streptosporangiales</taxon>
        <taxon>Streptosporangiaceae</taxon>
        <taxon>Nonomuraea</taxon>
    </lineage>
</organism>
<comment type="catalytic activity">
    <reaction evidence="1 9 10">
        <text>Endohydrolysis of (1-&gt;4)-beta-D-xylosidic linkages in xylans.</text>
        <dbReference type="EC" id="3.2.1.8"/>
    </reaction>
</comment>
<dbReference type="InterPro" id="IPR001137">
    <property type="entry name" value="Glyco_hydro_11"/>
</dbReference>
<feature type="region of interest" description="Disordered" evidence="11">
    <location>
        <begin position="224"/>
        <end position="247"/>
    </location>
</feature>
<dbReference type="PANTHER" id="PTHR46828">
    <property type="entry name" value="ENDO-1,4-BETA-XYLANASE A-RELATED"/>
    <property type="match status" value="1"/>
</dbReference>
<evidence type="ECO:0000313" key="15">
    <source>
        <dbReference type="EMBL" id="MDA0647653.1"/>
    </source>
</evidence>
<feature type="compositionally biased region" description="Gly residues" evidence="11">
    <location>
        <begin position="231"/>
        <end position="246"/>
    </location>
</feature>
<dbReference type="Pfam" id="PF00457">
    <property type="entry name" value="Glyco_hydro_11"/>
    <property type="match status" value="1"/>
</dbReference>
<keyword evidence="16" id="KW-1185">Reference proteome</keyword>
<feature type="active site" description="Proton donor" evidence="9">
    <location>
        <position position="217"/>
    </location>
</feature>
<keyword evidence="8 9" id="KW-0624">Polysaccharide degradation</keyword>
<feature type="active site" description="Nucleophile" evidence="9">
    <location>
        <position position="128"/>
    </location>
</feature>
<dbReference type="InterPro" id="IPR013319">
    <property type="entry name" value="GH11/12"/>
</dbReference>
<dbReference type="InterPro" id="IPR013320">
    <property type="entry name" value="ConA-like_dom_sf"/>
</dbReference>
<evidence type="ECO:0000256" key="7">
    <source>
        <dbReference type="ARBA" id="ARBA00023295"/>
    </source>
</evidence>
<evidence type="ECO:0000256" key="3">
    <source>
        <dbReference type="ARBA" id="ARBA00012590"/>
    </source>
</evidence>
<gene>
    <name evidence="15" type="ORF">OUY24_44115</name>
</gene>
<dbReference type="SMART" id="SM00637">
    <property type="entry name" value="CBD_II"/>
    <property type="match status" value="1"/>
</dbReference>
<evidence type="ECO:0000313" key="16">
    <source>
        <dbReference type="Proteomes" id="UP001212498"/>
    </source>
</evidence>
<dbReference type="Gene3D" id="2.60.120.180">
    <property type="match status" value="1"/>
</dbReference>
<dbReference type="PROSITE" id="PS51761">
    <property type="entry name" value="GH11_3"/>
    <property type="match status" value="1"/>
</dbReference>
<evidence type="ECO:0000256" key="6">
    <source>
        <dbReference type="ARBA" id="ARBA00023277"/>
    </source>
</evidence>
<name>A0ABT4TDV3_9ACTN</name>
<dbReference type="InterPro" id="IPR033123">
    <property type="entry name" value="GH11_dom"/>
</dbReference>
<keyword evidence="7 9" id="KW-0326">Glycosidase</keyword>
<dbReference type="SUPFAM" id="SSF49384">
    <property type="entry name" value="Carbohydrate-binding domain"/>
    <property type="match status" value="1"/>
</dbReference>
<evidence type="ECO:0000256" key="1">
    <source>
        <dbReference type="ARBA" id="ARBA00000681"/>
    </source>
</evidence>
<dbReference type="PROSITE" id="PS51173">
    <property type="entry name" value="CBM2"/>
    <property type="match status" value="1"/>
</dbReference>
<dbReference type="PROSITE" id="PS00776">
    <property type="entry name" value="GH11_1"/>
    <property type="match status" value="1"/>
</dbReference>
<feature type="domain" description="GH11" evidence="14">
    <location>
        <begin position="44"/>
        <end position="230"/>
    </location>
</feature>
<sequence length="331" mass="35378">MNGAPAPPRTRRRGGITSFVRRSCAVAAALVMAVAMPGIAHAAPITSNQTGNNNGYFYSFWTDSQGTVSMELGSGGNYSTSWRNTGNFVAGKGWNPGGRRTVSYSGSFNPSGNAYLTLYGWTRSPLVEYYIVDNWGTYRPTGTYKGTVTSDGGTYDIYETTRYNAPSIEGTRTFQQYWSVRQSKRTGGTITAGNHFDAWARNGMNLGNHDYMIMATEGYQSSGNSNITLGSTGGDPGNPGNPGGGCTATLSQGQQWSDRYNLGVSVSGSSNWTVTMNVPSPARILSTWNISASYPSSQVLTARPNGSGNNWGVTIQHNGNWTWPTVSCSAG</sequence>
<evidence type="ECO:0000259" key="14">
    <source>
        <dbReference type="PROSITE" id="PS51761"/>
    </source>
</evidence>